<comment type="caution">
    <text evidence="2">The sequence shown here is derived from an EMBL/GenBank/DDBJ whole genome shotgun (WGS) entry which is preliminary data.</text>
</comment>
<reference evidence="2 3" key="1">
    <citation type="submission" date="2020-04" db="EMBL/GenBank/DDBJ databases">
        <title>Knoellia sp. isolate from air conditioner.</title>
        <authorList>
            <person name="Chea S."/>
            <person name="Kim D.-U."/>
        </authorList>
    </citation>
    <scope>NUCLEOTIDE SEQUENCE [LARGE SCALE GENOMIC DNA]</scope>
    <source>
        <strain evidence="2 3">DB2414S</strain>
    </source>
</reference>
<keyword evidence="3" id="KW-1185">Reference proteome</keyword>
<sequence length="296" mass="30091">MDLGGTRIKAALVDRDGTQVATTLTPTPGDLDRPGALVDALAATFDRLRAEAPEAEVVACGAVVPGIVDDARGVAVYASNLRWRDVPVAKPLAERLGVPVALGHDVRAGLRAEVEWGAARGSRNVLFLPLGTGIAGALMLDGHLVVADGWSGEVGHVIVEPGGPQCPCGARGCLETLASAAAVARGYAAHVPAGAPPVDAKGVAALVAEGEPAAVAVWDRAVDALSRAVAMLVSATGVDHVLVGGGLSQSGELLLEPLRAQVKATLTFQRMPRIERATLGDRAGSLGSACLAWDLV</sequence>
<dbReference type="AlphaFoldDB" id="A0A849HCQ4"/>
<dbReference type="PANTHER" id="PTHR18964">
    <property type="entry name" value="ROK (REPRESSOR, ORF, KINASE) FAMILY"/>
    <property type="match status" value="1"/>
</dbReference>
<dbReference type="Proteomes" id="UP000588586">
    <property type="component" value="Unassembled WGS sequence"/>
</dbReference>
<name>A0A849HCQ4_9MICO</name>
<evidence type="ECO:0000313" key="3">
    <source>
        <dbReference type="Proteomes" id="UP000588586"/>
    </source>
</evidence>
<dbReference type="EMBL" id="JABEPQ010000001">
    <property type="protein sequence ID" value="NNM45715.1"/>
    <property type="molecule type" value="Genomic_DNA"/>
</dbReference>
<dbReference type="Pfam" id="PF00480">
    <property type="entry name" value="ROK"/>
    <property type="match status" value="1"/>
</dbReference>
<evidence type="ECO:0000313" key="2">
    <source>
        <dbReference type="EMBL" id="NNM45715.1"/>
    </source>
</evidence>
<dbReference type="Gene3D" id="3.30.420.40">
    <property type="match status" value="2"/>
</dbReference>
<dbReference type="InterPro" id="IPR043129">
    <property type="entry name" value="ATPase_NBD"/>
</dbReference>
<accession>A0A849HCQ4</accession>
<comment type="similarity">
    <text evidence="1">Belongs to the ROK (NagC/XylR) family.</text>
</comment>
<dbReference type="SUPFAM" id="SSF53067">
    <property type="entry name" value="Actin-like ATPase domain"/>
    <property type="match status" value="1"/>
</dbReference>
<protein>
    <submittedName>
        <fullName evidence="2">ROK family protein</fullName>
    </submittedName>
</protein>
<gene>
    <name evidence="2" type="ORF">HJG52_06810</name>
</gene>
<organism evidence="2 3">
    <name type="scientific">Knoellia koreensis</name>
    <dbReference type="NCBI Taxonomy" id="2730921"/>
    <lineage>
        <taxon>Bacteria</taxon>
        <taxon>Bacillati</taxon>
        <taxon>Actinomycetota</taxon>
        <taxon>Actinomycetes</taxon>
        <taxon>Micrococcales</taxon>
        <taxon>Intrasporangiaceae</taxon>
        <taxon>Knoellia</taxon>
    </lineage>
</organism>
<dbReference type="InterPro" id="IPR000600">
    <property type="entry name" value="ROK"/>
</dbReference>
<proteinExistence type="inferred from homology"/>
<dbReference type="PANTHER" id="PTHR18964:SF149">
    <property type="entry name" value="BIFUNCTIONAL UDP-N-ACETYLGLUCOSAMINE 2-EPIMERASE_N-ACETYLMANNOSAMINE KINASE"/>
    <property type="match status" value="1"/>
</dbReference>
<evidence type="ECO:0000256" key="1">
    <source>
        <dbReference type="ARBA" id="ARBA00006479"/>
    </source>
</evidence>